<dbReference type="PROSITE" id="PS00624">
    <property type="entry name" value="GMC_OXRED_2"/>
    <property type="match status" value="1"/>
</dbReference>
<dbReference type="Gene3D" id="3.30.560.10">
    <property type="entry name" value="Glucose Oxidase, domain 3"/>
    <property type="match status" value="1"/>
</dbReference>
<dbReference type="PANTHER" id="PTHR11552">
    <property type="entry name" value="GLUCOSE-METHANOL-CHOLINE GMC OXIDOREDUCTASE"/>
    <property type="match status" value="1"/>
</dbReference>
<dbReference type="Pfam" id="PF05199">
    <property type="entry name" value="GMC_oxred_C"/>
    <property type="match status" value="1"/>
</dbReference>
<feature type="active site" description="Proton donor" evidence="5">
    <location>
        <position position="533"/>
    </location>
</feature>
<keyword evidence="10" id="KW-1185">Reference proteome</keyword>
<reference evidence="9" key="1">
    <citation type="submission" date="2018-04" db="EMBL/GenBank/DDBJ databases">
        <title>Whole genome sequencing of Hypsizygus marmoreus.</title>
        <authorList>
            <person name="Choi I.-G."/>
            <person name="Min B."/>
            <person name="Kim J.-G."/>
            <person name="Kim S."/>
            <person name="Oh Y.-L."/>
            <person name="Kong W.-S."/>
            <person name="Park H."/>
            <person name="Jeong J."/>
            <person name="Song E.-S."/>
        </authorList>
    </citation>
    <scope>NUCLEOTIDE SEQUENCE [LARGE SCALE GENOMIC DNA]</scope>
    <source>
        <strain evidence="9">51987-8</strain>
    </source>
</reference>
<keyword evidence="7" id="KW-0732">Signal</keyword>
<proteinExistence type="inferred from homology"/>
<dbReference type="InterPro" id="IPR012132">
    <property type="entry name" value="GMC_OxRdtase"/>
</dbReference>
<dbReference type="PIRSF" id="PIRSF000137">
    <property type="entry name" value="Alcohol_oxidase"/>
    <property type="match status" value="1"/>
</dbReference>
<feature type="chain" id="PRO_5016580063" evidence="7">
    <location>
        <begin position="23"/>
        <end position="599"/>
    </location>
</feature>
<evidence type="ECO:0000259" key="8">
    <source>
        <dbReference type="PROSITE" id="PS00624"/>
    </source>
</evidence>
<dbReference type="SUPFAM" id="SSF51905">
    <property type="entry name" value="FAD/NAD(P)-binding domain"/>
    <property type="match status" value="1"/>
</dbReference>
<keyword evidence="3" id="KW-0285">Flavoprotein</keyword>
<comment type="caution">
    <text evidence="9">The sequence shown here is derived from an EMBL/GenBank/DDBJ whole genome shotgun (WGS) entry which is preliminary data.</text>
</comment>
<evidence type="ECO:0000256" key="3">
    <source>
        <dbReference type="ARBA" id="ARBA00022630"/>
    </source>
</evidence>
<feature type="domain" description="Glucose-methanol-choline oxidoreductase N-terminal" evidence="8">
    <location>
        <begin position="309"/>
        <end position="323"/>
    </location>
</feature>
<feature type="signal peptide" evidence="7">
    <location>
        <begin position="1"/>
        <end position="22"/>
    </location>
</feature>
<evidence type="ECO:0000313" key="9">
    <source>
        <dbReference type="EMBL" id="RDB18616.1"/>
    </source>
</evidence>
<dbReference type="STRING" id="39966.A0A369JIG2"/>
<feature type="binding site" evidence="6">
    <location>
        <position position="267"/>
    </location>
    <ligand>
        <name>FAD</name>
        <dbReference type="ChEBI" id="CHEBI:57692"/>
    </ligand>
</feature>
<keyword evidence="4 6" id="KW-0274">FAD</keyword>
<dbReference type="InterPro" id="IPR000172">
    <property type="entry name" value="GMC_OxRdtase_N"/>
</dbReference>
<dbReference type="InterPro" id="IPR036188">
    <property type="entry name" value="FAD/NAD-bd_sf"/>
</dbReference>
<accession>A0A369JIG2</accession>
<organism evidence="9 10">
    <name type="scientific">Hypsizygus marmoreus</name>
    <name type="common">White beech mushroom</name>
    <name type="synonym">Agaricus marmoreus</name>
    <dbReference type="NCBI Taxonomy" id="39966"/>
    <lineage>
        <taxon>Eukaryota</taxon>
        <taxon>Fungi</taxon>
        <taxon>Dikarya</taxon>
        <taxon>Basidiomycota</taxon>
        <taxon>Agaricomycotina</taxon>
        <taxon>Agaricomycetes</taxon>
        <taxon>Agaricomycetidae</taxon>
        <taxon>Agaricales</taxon>
        <taxon>Tricholomatineae</taxon>
        <taxon>Lyophyllaceae</taxon>
        <taxon>Hypsizygus</taxon>
    </lineage>
</organism>
<evidence type="ECO:0000256" key="1">
    <source>
        <dbReference type="ARBA" id="ARBA00001974"/>
    </source>
</evidence>
<evidence type="ECO:0000256" key="6">
    <source>
        <dbReference type="PIRSR" id="PIRSR000137-2"/>
    </source>
</evidence>
<evidence type="ECO:0000256" key="4">
    <source>
        <dbReference type="ARBA" id="ARBA00022827"/>
    </source>
</evidence>
<dbReference type="SUPFAM" id="SSF54373">
    <property type="entry name" value="FAD-linked reductases, C-terminal domain"/>
    <property type="match status" value="1"/>
</dbReference>
<dbReference type="PANTHER" id="PTHR11552:SF147">
    <property type="entry name" value="CHOLINE DEHYDROGENASE, MITOCHONDRIAL"/>
    <property type="match status" value="1"/>
</dbReference>
<dbReference type="AlphaFoldDB" id="A0A369JIG2"/>
<protein>
    <submittedName>
        <fullName evidence="9">Pyranose dehydrogenase 3</fullName>
    </submittedName>
</protein>
<dbReference type="Proteomes" id="UP000076154">
    <property type="component" value="Unassembled WGS sequence"/>
</dbReference>
<dbReference type="Pfam" id="PF00732">
    <property type="entry name" value="GMC_oxred_N"/>
    <property type="match status" value="1"/>
</dbReference>
<dbReference type="GO" id="GO:0016614">
    <property type="term" value="F:oxidoreductase activity, acting on CH-OH group of donors"/>
    <property type="evidence" value="ECO:0007669"/>
    <property type="project" value="InterPro"/>
</dbReference>
<dbReference type="InParanoid" id="A0A369JIG2"/>
<feature type="active site" description="Proton acceptor" evidence="5">
    <location>
        <position position="577"/>
    </location>
</feature>
<evidence type="ECO:0000256" key="2">
    <source>
        <dbReference type="ARBA" id="ARBA00010790"/>
    </source>
</evidence>
<dbReference type="Gene3D" id="3.50.50.60">
    <property type="entry name" value="FAD/NAD(P)-binding domain"/>
    <property type="match status" value="1"/>
</dbReference>
<comment type="similarity">
    <text evidence="2">Belongs to the GMC oxidoreductase family.</text>
</comment>
<comment type="cofactor">
    <cofactor evidence="1 6">
        <name>FAD</name>
        <dbReference type="ChEBI" id="CHEBI:57692"/>
    </cofactor>
</comment>
<dbReference type="InterPro" id="IPR007867">
    <property type="entry name" value="GMC_OxRtase_C"/>
</dbReference>
<name>A0A369JIG2_HYPMA</name>
<sequence>MQFSQLFLALLGSSFSFTLGHAAAIHKNSVEVQHIKFDFIIVGGGTAGNVVANRLTENPKVNVLVIEAGPSHEGVLNSQVPWFAANNWFSTYDWNYTTTPQIGLRGKSTILPRGYILGGSSSINFLIYTRSTIEDYDRIAKITGDKGWSWKTLEPYFKKNEKFVRPADGHNTTGQFDPSVHGFNGINSVSLQGSSTPIDAKVISATRQLGGDFKFVLDQNNGKPIGVGWIQTTVDGPTGRRSSSATSYLSPKFLRRPNLHVLVNAQVSRVLQTKGGNTPTFLKVEFKQTSPGSKLTTLTATREIILSAGAIGSPHILLNSGIGDSKALRRVGLKPLVDLPDVGANLADHAAIANPFVARGNNTFEEIRKPEVTAKLLKQWKANGTGPLVNSIASLISFHRVFGNDIPKLDPAAGPNTPHFEHLFANGLIVPNAFVPPDQHIFSVATALVSPSSRGSVTLNTSNPFDSPLIDLGLLKEESDRRMMRAALRHAFKFVKAPAFADYVVGPAGDLAGATTDAQLDAYMAAEAGTFFHPTGTAAMSPKGAKSGVLDPDLKVKKVSGLRVVDASIFPHIPSGHTQASVYVIAERASDIIKSSYPH</sequence>
<evidence type="ECO:0000256" key="7">
    <source>
        <dbReference type="SAM" id="SignalP"/>
    </source>
</evidence>
<evidence type="ECO:0000256" key="5">
    <source>
        <dbReference type="PIRSR" id="PIRSR000137-1"/>
    </source>
</evidence>
<gene>
    <name evidence="9" type="primary">pdh3_10</name>
    <name evidence="9" type="ORF">Hypma_014714</name>
</gene>
<evidence type="ECO:0000313" key="10">
    <source>
        <dbReference type="Proteomes" id="UP000076154"/>
    </source>
</evidence>
<dbReference type="EMBL" id="LUEZ02000090">
    <property type="protein sequence ID" value="RDB18616.1"/>
    <property type="molecule type" value="Genomic_DNA"/>
</dbReference>
<dbReference type="OrthoDB" id="269227at2759"/>
<dbReference type="GO" id="GO:0050660">
    <property type="term" value="F:flavin adenine dinucleotide binding"/>
    <property type="evidence" value="ECO:0007669"/>
    <property type="project" value="InterPro"/>
</dbReference>